<dbReference type="EMBL" id="SSTI01000008">
    <property type="protein sequence ID" value="THG39373.1"/>
    <property type="molecule type" value="Genomic_DNA"/>
</dbReference>
<name>A0ABY2QGL7_9SPHN</name>
<keyword evidence="2" id="KW-1185">Reference proteome</keyword>
<evidence type="ECO:0000313" key="2">
    <source>
        <dbReference type="Proteomes" id="UP000308038"/>
    </source>
</evidence>
<accession>A0ABY2QGL7</accession>
<protein>
    <submittedName>
        <fullName evidence="1">Uncharacterized protein</fullName>
    </submittedName>
</protein>
<evidence type="ECO:0000313" key="1">
    <source>
        <dbReference type="EMBL" id="THG39373.1"/>
    </source>
</evidence>
<reference evidence="1 2" key="1">
    <citation type="submission" date="2019-04" db="EMBL/GenBank/DDBJ databases">
        <title>Microbes associate with the intestines of laboratory mice.</title>
        <authorList>
            <person name="Navarre W."/>
            <person name="Wong E."/>
            <person name="Huang K.C."/>
            <person name="Tropini C."/>
            <person name="Ng K."/>
            <person name="Yu B."/>
        </authorList>
    </citation>
    <scope>NUCLEOTIDE SEQUENCE [LARGE SCALE GENOMIC DNA]</scope>
    <source>
        <strain evidence="1 2">NM83_B4-11</strain>
    </source>
</reference>
<organism evidence="1 2">
    <name type="scientific">Sphingomonas olei</name>
    <dbReference type="NCBI Taxonomy" id="1886787"/>
    <lineage>
        <taxon>Bacteria</taxon>
        <taxon>Pseudomonadati</taxon>
        <taxon>Pseudomonadota</taxon>
        <taxon>Alphaproteobacteria</taxon>
        <taxon>Sphingomonadales</taxon>
        <taxon>Sphingomonadaceae</taxon>
        <taxon>Sphingomonas</taxon>
    </lineage>
</organism>
<comment type="caution">
    <text evidence="1">The sequence shown here is derived from an EMBL/GenBank/DDBJ whole genome shotgun (WGS) entry which is preliminary data.</text>
</comment>
<proteinExistence type="predicted"/>
<dbReference type="Proteomes" id="UP000308038">
    <property type="component" value="Unassembled WGS sequence"/>
</dbReference>
<dbReference type="RefSeq" id="WP_136451792.1">
    <property type="nucleotide sequence ID" value="NZ_SSTI01000008.1"/>
</dbReference>
<gene>
    <name evidence="1" type="ORF">E5988_11845</name>
</gene>
<sequence length="106" mass="11962">MHFDITGTIRPEDLEKVIVPLMPTLSHEGVETISNITLSFLGWPRDGERLQIVDDDGRVTSMSCDAEEIASRPQVERFVLPDGISLRQRPHDKEFSLFAIAFGHDD</sequence>